<dbReference type="Ensembl" id="ENSCSET00000021646.1">
    <property type="protein sequence ID" value="ENSCSEP00000021372.1"/>
    <property type="gene ID" value="ENSCSEG00000013641.1"/>
</dbReference>
<accession>A0A3P8W4B7</accession>
<feature type="domain" description="PLD phosphodiesterase" evidence="3">
    <location>
        <begin position="789"/>
        <end position="815"/>
    </location>
</feature>
<dbReference type="OMA" id="TIRMTQA"/>
<dbReference type="InterPro" id="IPR032803">
    <property type="entry name" value="PLDc_3"/>
</dbReference>
<name>A0A3P8W4B7_CYNSE</name>
<feature type="compositionally biased region" description="Basic and acidic residues" evidence="2">
    <location>
        <begin position="38"/>
        <end position="47"/>
    </location>
</feature>
<dbReference type="Pfam" id="PF13918">
    <property type="entry name" value="PLDc_3"/>
    <property type="match status" value="1"/>
</dbReference>
<dbReference type="FunCoup" id="A0A3P8W4B7">
    <property type="interactions" value="18"/>
</dbReference>
<feature type="region of interest" description="Disordered" evidence="2">
    <location>
        <begin position="1"/>
        <end position="178"/>
    </location>
</feature>
<dbReference type="RefSeq" id="XP_008325488.1">
    <property type="nucleotide sequence ID" value="XM_008327266.2"/>
</dbReference>
<evidence type="ECO:0000256" key="1">
    <source>
        <dbReference type="ARBA" id="ARBA00008664"/>
    </source>
</evidence>
<reference evidence="4" key="2">
    <citation type="submission" date="2025-08" db="UniProtKB">
        <authorList>
            <consortium name="Ensembl"/>
        </authorList>
    </citation>
    <scope>IDENTIFICATION</scope>
</reference>
<feature type="region of interest" description="Disordered" evidence="2">
    <location>
        <begin position="313"/>
        <end position="396"/>
    </location>
</feature>
<dbReference type="GeneID" id="103391128"/>
<feature type="domain" description="PLD phosphodiesterase" evidence="3">
    <location>
        <begin position="573"/>
        <end position="600"/>
    </location>
</feature>
<dbReference type="KEGG" id="csem:103391128"/>
<comment type="similarity">
    <text evidence="1">Belongs to the phospholipase D family.</text>
</comment>
<keyword evidence="5" id="KW-1185">Reference proteome</keyword>
<feature type="compositionally biased region" description="Low complexity" evidence="2">
    <location>
        <begin position="384"/>
        <end position="396"/>
    </location>
</feature>
<dbReference type="AlphaFoldDB" id="A0A3P8W4B7"/>
<feature type="compositionally biased region" description="Basic and acidic residues" evidence="2">
    <location>
        <begin position="88"/>
        <end position="108"/>
    </location>
</feature>
<dbReference type="PANTHER" id="PTHR10185:SF26">
    <property type="entry name" value="PHOSPHOLIPASE D FAMILY, MEMBER 7"/>
    <property type="match status" value="1"/>
</dbReference>
<organism evidence="4 5">
    <name type="scientific">Cynoglossus semilaevis</name>
    <name type="common">Tongue sole</name>
    <dbReference type="NCBI Taxonomy" id="244447"/>
    <lineage>
        <taxon>Eukaryota</taxon>
        <taxon>Metazoa</taxon>
        <taxon>Chordata</taxon>
        <taxon>Craniata</taxon>
        <taxon>Vertebrata</taxon>
        <taxon>Euteleostomi</taxon>
        <taxon>Actinopterygii</taxon>
        <taxon>Neopterygii</taxon>
        <taxon>Teleostei</taxon>
        <taxon>Neoteleostei</taxon>
        <taxon>Acanthomorphata</taxon>
        <taxon>Carangaria</taxon>
        <taxon>Pleuronectiformes</taxon>
        <taxon>Pleuronectoidei</taxon>
        <taxon>Cynoglossidae</taxon>
        <taxon>Cynoglossinae</taxon>
        <taxon>Cynoglossus</taxon>
    </lineage>
</organism>
<sequence length="871" mass="95880">MPMVLRSRKTTGDSSEEESTAETTSVKPRRSTRLRLRVTYEETHDFDSETQVMENRPAAQPEPEPEEEQAAEETAPTELKDCTIVLHQLEEGEKVQKREAEDKEDMNRKSGKPASRIPTFHKRPPSAGQSSELPLPKKDTPVHGSAEALKIKPLDVREKPLPQVSVKTPKPSSEDPQPFTVVEPVTAAAQSSVPSAFKNLGFSASLQSPLLTASPRPAIRPDHGLELYLPEQVMSRTPQVEDDFTPNDHVSNLSEEEFLGLKSPQVIPDRFKAEVRSRLSVTPSRDAKTSESGDSVPELPDFNQVEAIIDEAAPWETESMTISEMKETGTPTDSEFEEELVAEKSECCDLEEENDDTDASEDQPQAVSEAPQQRDDLDEPTPPEAAETSAEVTTTKSTKASKSSCLAYLCLLPTTLLLLCGLGHHVWHYGLPLSVDQLTAQLELHFLDGLGLVSDPCSTDCRVQLVESVPVGLYPSSPSSRLSIADSWLHLLKKANKSVDIAAYYFTLRGSDTQTAPPFDSQGRQVFEHLKKLESKGVGLQIIVNGPQKSTQDTADLAATGAEVRELDLTNTTGGIIHTKLWVVDQRHMYLGSANMDWRSLSQVKEVGLSVEDCSCLAQDAFRIFGVYWMVAGAKNGSLPPYWPARLSALSSAQNPLHLKFNGVPAQVYLSSAPAQISARGRTDDLSAILSVINDAQEFVYVSVMDYLPLSQFTEPLRFWPTIDTALRAAACTGGVEVRLMVSCWEHSPGAMFPFLQSLLVLNRPPLNCNINIKIFRVPSTEEQKKIPFARVNHAKYMVTDRAVYLGTSNWSENYFTKTAGVGLVVNQTGSVVREGQQTLQSQVEELFLKDWSSPYASALSVDSVDVCPNL</sequence>
<feature type="region of interest" description="Disordered" evidence="2">
    <location>
        <begin position="277"/>
        <end position="299"/>
    </location>
</feature>
<feature type="compositionally biased region" description="Acidic residues" evidence="2">
    <location>
        <begin position="348"/>
        <end position="361"/>
    </location>
</feature>
<dbReference type="Gene3D" id="3.30.870.10">
    <property type="entry name" value="Endonuclease Chain A"/>
    <property type="match status" value="2"/>
</dbReference>
<dbReference type="SUPFAM" id="SSF56024">
    <property type="entry name" value="Phospholipase D/nuclease"/>
    <property type="match status" value="2"/>
</dbReference>
<dbReference type="Proteomes" id="UP000265120">
    <property type="component" value="Chromosome 15"/>
</dbReference>
<dbReference type="InParanoid" id="A0A3P8W4B7"/>
<feature type="compositionally biased region" description="Basic residues" evidence="2">
    <location>
        <begin position="27"/>
        <end position="36"/>
    </location>
</feature>
<dbReference type="CTD" id="558442"/>
<reference evidence="4 5" key="1">
    <citation type="journal article" date="2014" name="Nat. Genet.">
        <title>Whole-genome sequence of a flatfish provides insights into ZW sex chromosome evolution and adaptation to a benthic lifestyle.</title>
        <authorList>
            <person name="Chen S."/>
            <person name="Zhang G."/>
            <person name="Shao C."/>
            <person name="Huang Q."/>
            <person name="Liu G."/>
            <person name="Zhang P."/>
            <person name="Song W."/>
            <person name="An N."/>
            <person name="Chalopin D."/>
            <person name="Volff J.N."/>
            <person name="Hong Y."/>
            <person name="Li Q."/>
            <person name="Sha Z."/>
            <person name="Zhou H."/>
            <person name="Xie M."/>
            <person name="Yu Q."/>
            <person name="Liu Y."/>
            <person name="Xiang H."/>
            <person name="Wang N."/>
            <person name="Wu K."/>
            <person name="Yang C."/>
            <person name="Zhou Q."/>
            <person name="Liao X."/>
            <person name="Yang L."/>
            <person name="Hu Q."/>
            <person name="Zhang J."/>
            <person name="Meng L."/>
            <person name="Jin L."/>
            <person name="Tian Y."/>
            <person name="Lian J."/>
            <person name="Yang J."/>
            <person name="Miao G."/>
            <person name="Liu S."/>
            <person name="Liang Z."/>
            <person name="Yan F."/>
            <person name="Li Y."/>
            <person name="Sun B."/>
            <person name="Zhang H."/>
            <person name="Zhang J."/>
            <person name="Zhu Y."/>
            <person name="Du M."/>
            <person name="Zhao Y."/>
            <person name="Schartl M."/>
            <person name="Tang Q."/>
            <person name="Wang J."/>
        </authorList>
    </citation>
    <scope>NUCLEOTIDE SEQUENCE</scope>
</reference>
<dbReference type="PROSITE" id="PS50035">
    <property type="entry name" value="PLD"/>
    <property type="match status" value="2"/>
</dbReference>
<evidence type="ECO:0000259" key="3">
    <source>
        <dbReference type="PROSITE" id="PS50035"/>
    </source>
</evidence>
<evidence type="ECO:0000313" key="4">
    <source>
        <dbReference type="Ensembl" id="ENSCSEP00000021372.1"/>
    </source>
</evidence>
<dbReference type="OrthoDB" id="1923775at2759"/>
<dbReference type="PANTHER" id="PTHR10185">
    <property type="entry name" value="PHOSPHOLIPASE D - RELATED"/>
    <property type="match status" value="1"/>
</dbReference>
<evidence type="ECO:0000313" key="5">
    <source>
        <dbReference type="Proteomes" id="UP000265120"/>
    </source>
</evidence>
<feature type="compositionally biased region" description="Basic and acidic residues" evidence="2">
    <location>
        <begin position="149"/>
        <end position="160"/>
    </location>
</feature>
<dbReference type="InterPro" id="IPR050874">
    <property type="entry name" value="Diverse_PLD-related"/>
</dbReference>
<dbReference type="SMART" id="SM00155">
    <property type="entry name" value="PLDc"/>
    <property type="match status" value="2"/>
</dbReference>
<protein>
    <submittedName>
        <fullName evidence="4">Phospholipase D family, member 7</fullName>
    </submittedName>
</protein>
<dbReference type="GeneTree" id="ENSGT00950000183059"/>
<dbReference type="GO" id="GO:0003824">
    <property type="term" value="F:catalytic activity"/>
    <property type="evidence" value="ECO:0007669"/>
    <property type="project" value="InterPro"/>
</dbReference>
<evidence type="ECO:0000256" key="2">
    <source>
        <dbReference type="SAM" id="MobiDB-lite"/>
    </source>
</evidence>
<dbReference type="InterPro" id="IPR001736">
    <property type="entry name" value="PLipase_D/transphosphatidylase"/>
</dbReference>
<reference evidence="4" key="3">
    <citation type="submission" date="2025-09" db="UniProtKB">
        <authorList>
            <consortium name="Ensembl"/>
        </authorList>
    </citation>
    <scope>IDENTIFICATION</scope>
</reference>
<proteinExistence type="inferred from homology"/>